<feature type="transmembrane region" description="Helical" evidence="7">
    <location>
        <begin position="151"/>
        <end position="175"/>
    </location>
</feature>
<keyword evidence="10" id="KW-1185">Reference proteome</keyword>
<evidence type="ECO:0000313" key="9">
    <source>
        <dbReference type="EMBL" id="SKC60636.1"/>
    </source>
</evidence>
<comment type="similarity">
    <text evidence="7">Belongs to the binding-protein-dependent transport system permease family.</text>
</comment>
<evidence type="ECO:0000256" key="4">
    <source>
        <dbReference type="ARBA" id="ARBA00022692"/>
    </source>
</evidence>
<dbReference type="SUPFAM" id="SSF161098">
    <property type="entry name" value="MetI-like"/>
    <property type="match status" value="1"/>
</dbReference>
<evidence type="ECO:0000256" key="3">
    <source>
        <dbReference type="ARBA" id="ARBA00022475"/>
    </source>
</evidence>
<feature type="transmembrane region" description="Helical" evidence="7">
    <location>
        <begin position="223"/>
        <end position="249"/>
    </location>
</feature>
<dbReference type="STRING" id="123320.SAMN06309945_2059"/>
<protein>
    <submittedName>
        <fullName evidence="9">Peptide/nickel transport system permease protein</fullName>
    </submittedName>
</protein>
<evidence type="ECO:0000256" key="1">
    <source>
        <dbReference type="ARBA" id="ARBA00004651"/>
    </source>
</evidence>
<feature type="domain" description="ABC transmembrane type-1" evidence="8">
    <location>
        <begin position="102"/>
        <end position="291"/>
    </location>
</feature>
<dbReference type="OrthoDB" id="9812701at2"/>
<reference evidence="9 10" key="1">
    <citation type="submission" date="2017-02" db="EMBL/GenBank/DDBJ databases">
        <authorList>
            <person name="Peterson S.W."/>
        </authorList>
    </citation>
    <scope>NUCLEOTIDE SEQUENCE [LARGE SCALE GENOMIC DNA]</scope>
    <source>
        <strain evidence="9 10">VKM Ac-2059</strain>
    </source>
</reference>
<comment type="subcellular location">
    <subcellularLocation>
        <location evidence="1 7">Cell membrane</location>
        <topology evidence="1 7">Multi-pass membrane protein</topology>
    </subcellularLocation>
</comment>
<keyword evidence="4 7" id="KW-0812">Transmembrane</keyword>
<keyword evidence="3" id="KW-1003">Cell membrane</keyword>
<accession>A0A1T5KAD3</accession>
<evidence type="ECO:0000256" key="5">
    <source>
        <dbReference type="ARBA" id="ARBA00022989"/>
    </source>
</evidence>
<dbReference type="InterPro" id="IPR035906">
    <property type="entry name" value="MetI-like_sf"/>
</dbReference>
<evidence type="ECO:0000256" key="2">
    <source>
        <dbReference type="ARBA" id="ARBA00022448"/>
    </source>
</evidence>
<feature type="transmembrane region" description="Helical" evidence="7">
    <location>
        <begin position="36"/>
        <end position="58"/>
    </location>
</feature>
<dbReference type="InterPro" id="IPR050366">
    <property type="entry name" value="BP-dependent_transpt_permease"/>
</dbReference>
<evidence type="ECO:0000259" key="8">
    <source>
        <dbReference type="PROSITE" id="PS50928"/>
    </source>
</evidence>
<dbReference type="GO" id="GO:0005886">
    <property type="term" value="C:plasma membrane"/>
    <property type="evidence" value="ECO:0007669"/>
    <property type="project" value="UniProtKB-SubCell"/>
</dbReference>
<dbReference type="PANTHER" id="PTHR43386">
    <property type="entry name" value="OLIGOPEPTIDE TRANSPORT SYSTEM PERMEASE PROTEIN APPC"/>
    <property type="match status" value="1"/>
</dbReference>
<proteinExistence type="inferred from homology"/>
<evidence type="ECO:0000313" key="10">
    <source>
        <dbReference type="Proteomes" id="UP000190857"/>
    </source>
</evidence>
<dbReference type="AlphaFoldDB" id="A0A1T5KAD3"/>
<feature type="transmembrane region" description="Helical" evidence="7">
    <location>
        <begin position="106"/>
        <end position="131"/>
    </location>
</feature>
<name>A0A1T5KAD3_9MICO</name>
<dbReference type="Proteomes" id="UP000190857">
    <property type="component" value="Unassembled WGS sequence"/>
</dbReference>
<keyword evidence="2 7" id="KW-0813">Transport</keyword>
<dbReference type="PROSITE" id="PS50928">
    <property type="entry name" value="ABC_TM1"/>
    <property type="match status" value="1"/>
</dbReference>
<feature type="transmembrane region" description="Helical" evidence="7">
    <location>
        <begin position="269"/>
        <end position="291"/>
    </location>
</feature>
<dbReference type="PANTHER" id="PTHR43386:SF25">
    <property type="entry name" value="PEPTIDE ABC TRANSPORTER PERMEASE PROTEIN"/>
    <property type="match status" value="1"/>
</dbReference>
<keyword evidence="6 7" id="KW-0472">Membrane</keyword>
<dbReference type="CDD" id="cd06261">
    <property type="entry name" value="TM_PBP2"/>
    <property type="match status" value="1"/>
</dbReference>
<dbReference type="InterPro" id="IPR000515">
    <property type="entry name" value="MetI-like"/>
</dbReference>
<gene>
    <name evidence="9" type="ORF">SAMN06309945_2059</name>
</gene>
<sequence>MSLRAPGDRLAASTDTPADRGLVAFTSAAPTRAAGWLGRIPLVAAALFLAALAVAAAWPSLLAPFDPYAVDTTNALAAPGGAHPLGTDENGRDILSRLIYGARASLLLGFGAIAIAVVGGVVFGLAAGLGNRFLDGLIMRTMDVGLAFPELLLALVVISIVGGGTTNALLAIGLASIPSYARLVRAQTFAIRQAPYIEAARALGVRESHVVWRHVLPNAVKPVVILATIGIGTATVAGSALSFLGLGTAPPEPEWGSMLSSARNFLDLAWWYGAFPGLAITGLVISTTLIGRYLQQRSEGRGA</sequence>
<dbReference type="EMBL" id="FUZP01000002">
    <property type="protein sequence ID" value="SKC60636.1"/>
    <property type="molecule type" value="Genomic_DNA"/>
</dbReference>
<organism evidence="9 10">
    <name type="scientific">Okibacterium fritillariae</name>
    <dbReference type="NCBI Taxonomy" id="123320"/>
    <lineage>
        <taxon>Bacteria</taxon>
        <taxon>Bacillati</taxon>
        <taxon>Actinomycetota</taxon>
        <taxon>Actinomycetes</taxon>
        <taxon>Micrococcales</taxon>
        <taxon>Microbacteriaceae</taxon>
        <taxon>Okibacterium</taxon>
    </lineage>
</organism>
<evidence type="ECO:0000256" key="6">
    <source>
        <dbReference type="ARBA" id="ARBA00023136"/>
    </source>
</evidence>
<dbReference type="Gene3D" id="1.10.3720.10">
    <property type="entry name" value="MetI-like"/>
    <property type="match status" value="1"/>
</dbReference>
<dbReference type="GO" id="GO:0055085">
    <property type="term" value="P:transmembrane transport"/>
    <property type="evidence" value="ECO:0007669"/>
    <property type="project" value="InterPro"/>
</dbReference>
<keyword evidence="5 7" id="KW-1133">Transmembrane helix</keyword>
<dbReference type="Pfam" id="PF00528">
    <property type="entry name" value="BPD_transp_1"/>
    <property type="match status" value="1"/>
</dbReference>
<evidence type="ECO:0000256" key="7">
    <source>
        <dbReference type="RuleBase" id="RU363032"/>
    </source>
</evidence>
<dbReference type="RefSeq" id="WP_079728136.1">
    <property type="nucleotide sequence ID" value="NZ_FUZP01000002.1"/>
</dbReference>